<sequence length="126" mass="14596">MEIRVYKDGAKTGKTTKLIIAGAIIALIIAISAYGLFTLRLPFLEVQTFTIISVFLTGISTFGKFKGLPLWQFFFLALKFRLKINRRTYKVERMQNNIEIKKEKNSTKTTSIKRKSKKQHNKKHKN</sequence>
<dbReference type="AlphaFoldDB" id="A0AAP3Z359"/>
<keyword evidence="2" id="KW-1133">Transmembrane helix</keyword>
<dbReference type="EMBL" id="JAOWLV010000010">
    <property type="protein sequence ID" value="MDG4977438.1"/>
    <property type="molecule type" value="Genomic_DNA"/>
</dbReference>
<feature type="region of interest" description="Disordered" evidence="1">
    <location>
        <begin position="100"/>
        <end position="126"/>
    </location>
</feature>
<comment type="caution">
    <text evidence="3">The sequence shown here is derived from an EMBL/GenBank/DDBJ whole genome shotgun (WGS) entry which is preliminary data.</text>
</comment>
<reference evidence="3" key="1">
    <citation type="submission" date="2022-10" db="EMBL/GenBank/DDBJ databases">
        <authorList>
            <person name="Turner M.S."/>
            <person name="Huang W."/>
        </authorList>
    </citation>
    <scope>NUCLEOTIDE SEQUENCE</scope>
    <source>
        <strain evidence="3">54</strain>
    </source>
</reference>
<keyword evidence="2" id="KW-0812">Transmembrane</keyword>
<name>A0AAP3Z359_9LACT</name>
<feature type="compositionally biased region" description="Basic residues" evidence="1">
    <location>
        <begin position="111"/>
        <end position="126"/>
    </location>
</feature>
<evidence type="ECO:0000256" key="1">
    <source>
        <dbReference type="SAM" id="MobiDB-lite"/>
    </source>
</evidence>
<evidence type="ECO:0000313" key="4">
    <source>
        <dbReference type="Proteomes" id="UP001152598"/>
    </source>
</evidence>
<organism evidence="3 4">
    <name type="scientific">Lactococcus lactis</name>
    <dbReference type="NCBI Taxonomy" id="1358"/>
    <lineage>
        <taxon>Bacteria</taxon>
        <taxon>Bacillati</taxon>
        <taxon>Bacillota</taxon>
        <taxon>Bacilli</taxon>
        <taxon>Lactobacillales</taxon>
        <taxon>Streptococcaceae</taxon>
        <taxon>Lactococcus</taxon>
    </lineage>
</organism>
<dbReference type="RefSeq" id="WP_278228511.1">
    <property type="nucleotide sequence ID" value="NZ_JAOWLV010000010.1"/>
</dbReference>
<feature type="transmembrane region" description="Helical" evidence="2">
    <location>
        <begin position="18"/>
        <end position="37"/>
    </location>
</feature>
<dbReference type="Proteomes" id="UP001152598">
    <property type="component" value="Unassembled WGS sequence"/>
</dbReference>
<gene>
    <name evidence="3" type="ORF">OGZ50_11920</name>
</gene>
<keyword evidence="2" id="KW-0472">Membrane</keyword>
<protein>
    <recommendedName>
        <fullName evidence="5">PrgI family protein</fullName>
    </recommendedName>
</protein>
<accession>A0AAP3Z359</accession>
<reference evidence="3" key="2">
    <citation type="journal article" date="2023" name="Food Microbiol.">
        <title>Evaluation of the fermentation potential of lactic acid bacteria isolated from herbs, fruits and vegetables as starter cultures in nut-based milk alternatives.</title>
        <authorList>
            <person name="Huang W."/>
            <person name="Dong A."/>
            <person name="Pham H.T."/>
            <person name="Zhou C."/>
            <person name="Huo Z."/>
            <person name="Watjen A.P."/>
            <person name="Prakash S."/>
            <person name="Bang-Berthelsen C.H."/>
            <person name="Turner M.S."/>
        </authorList>
    </citation>
    <scope>NUCLEOTIDE SEQUENCE</scope>
    <source>
        <strain evidence="3">54</strain>
    </source>
</reference>
<evidence type="ECO:0008006" key="5">
    <source>
        <dbReference type="Google" id="ProtNLM"/>
    </source>
</evidence>
<feature type="transmembrane region" description="Helical" evidence="2">
    <location>
        <begin position="49"/>
        <end position="78"/>
    </location>
</feature>
<evidence type="ECO:0000313" key="3">
    <source>
        <dbReference type="EMBL" id="MDG4977438.1"/>
    </source>
</evidence>
<evidence type="ECO:0000256" key="2">
    <source>
        <dbReference type="SAM" id="Phobius"/>
    </source>
</evidence>
<proteinExistence type="predicted"/>